<dbReference type="EMBL" id="VITT01000006">
    <property type="protein sequence ID" value="TWB60601.1"/>
    <property type="molecule type" value="Genomic_DNA"/>
</dbReference>
<evidence type="ECO:0000313" key="4">
    <source>
        <dbReference type="EMBL" id="TWB60601.1"/>
    </source>
</evidence>
<dbReference type="Gene3D" id="3.40.50.1820">
    <property type="entry name" value="alpha/beta hydrolase"/>
    <property type="match status" value="1"/>
</dbReference>
<evidence type="ECO:0000313" key="6">
    <source>
        <dbReference type="Proteomes" id="UP000318050"/>
    </source>
</evidence>
<evidence type="ECO:0000313" key="3">
    <source>
        <dbReference type="EMBL" id="TWB32093.1"/>
    </source>
</evidence>
<evidence type="ECO:0000256" key="1">
    <source>
        <dbReference type="ARBA" id="ARBA00022801"/>
    </source>
</evidence>
<evidence type="ECO:0000313" key="5">
    <source>
        <dbReference type="Proteomes" id="UP000316545"/>
    </source>
</evidence>
<dbReference type="PANTHER" id="PTHR43329">
    <property type="entry name" value="EPOXIDE HYDROLASE"/>
    <property type="match status" value="1"/>
</dbReference>
<keyword evidence="1" id="KW-0378">Hydrolase</keyword>
<comment type="caution">
    <text evidence="3">The sequence shown here is derived from an EMBL/GenBank/DDBJ whole genome shotgun (WGS) entry which is preliminary data.</text>
</comment>
<dbReference type="OrthoDB" id="7253779at2"/>
<protein>
    <submittedName>
        <fullName evidence="3">Pimeloyl-ACP methyl ester carboxylesterase</fullName>
    </submittedName>
</protein>
<dbReference type="Pfam" id="PF00561">
    <property type="entry name" value="Abhydrolase_1"/>
    <property type="match status" value="1"/>
</dbReference>
<organism evidence="3 5">
    <name type="scientific">Nitrospirillum amazonense</name>
    <dbReference type="NCBI Taxonomy" id="28077"/>
    <lineage>
        <taxon>Bacteria</taxon>
        <taxon>Pseudomonadati</taxon>
        <taxon>Pseudomonadota</taxon>
        <taxon>Alphaproteobacteria</taxon>
        <taxon>Rhodospirillales</taxon>
        <taxon>Azospirillaceae</taxon>
        <taxon>Nitrospirillum</taxon>
    </lineage>
</organism>
<feature type="domain" description="AB hydrolase-1" evidence="2">
    <location>
        <begin position="24"/>
        <end position="269"/>
    </location>
</feature>
<dbReference type="SUPFAM" id="SSF53474">
    <property type="entry name" value="alpha/beta-Hydrolases"/>
    <property type="match status" value="1"/>
</dbReference>
<dbReference type="InterPro" id="IPR000073">
    <property type="entry name" value="AB_hydrolase_1"/>
</dbReference>
<gene>
    <name evidence="3" type="ORF">FBZ88_101465</name>
    <name evidence="4" type="ORF">FBZ92_106162</name>
</gene>
<dbReference type="Proteomes" id="UP000318050">
    <property type="component" value="Unassembled WGS sequence"/>
</dbReference>
<dbReference type="Proteomes" id="UP000316545">
    <property type="component" value="Unassembled WGS sequence"/>
</dbReference>
<keyword evidence="5" id="KW-1185">Reference proteome</keyword>
<sequence>MTQKRYTLQANGIRQFVVEAGDGPPVILLHGFPETNYAWRFQIPVLAERYRVIAPDLRGYGETDKPAAGYDKRTMARDIVELMRALDIPKVALVGHDRGARVATRFAKDHPHLVDRLVVMDNVPTRIVARDLNAAIAKSYWFFLFHLVPDLPEALIAGREHIWLRHFFSDWTFDPSAISGEAFDTYVRAYQAPGAVRGAMADYRANAEDLAQDRADADVKIACPVLSLWGNDFHAVGKLFDMAKVWAEMADDLVTVPIPDCGHLPQEERPAVVNTLLLDFLAPWKG</sequence>
<dbReference type="RefSeq" id="WP_145615212.1">
    <property type="nucleotide sequence ID" value="NZ_JAYNFR010000010.1"/>
</dbReference>
<reference evidence="5 6" key="1">
    <citation type="submission" date="2019-06" db="EMBL/GenBank/DDBJ databases">
        <title>Genomic Encyclopedia of Type Strains, Phase IV (KMG-V): Genome sequencing to study the core and pangenomes of soil and plant-associated prokaryotes.</title>
        <authorList>
            <person name="Whitman W."/>
        </authorList>
    </citation>
    <scope>NUCLEOTIDE SEQUENCE [LARGE SCALE GENOMIC DNA]</scope>
    <source>
        <strain evidence="4 6">BR 11140</strain>
        <strain evidence="3 5">BR 11865</strain>
    </source>
</reference>
<dbReference type="InterPro" id="IPR000639">
    <property type="entry name" value="Epox_hydrolase-like"/>
</dbReference>
<accession>A0A560GDU8</accession>
<evidence type="ECO:0000259" key="2">
    <source>
        <dbReference type="Pfam" id="PF00561"/>
    </source>
</evidence>
<name>A0A560GDU8_9PROT</name>
<dbReference type="EMBL" id="VITO01000001">
    <property type="protein sequence ID" value="TWB32093.1"/>
    <property type="molecule type" value="Genomic_DNA"/>
</dbReference>
<dbReference type="AlphaFoldDB" id="A0A560GDU8"/>
<dbReference type="GO" id="GO:0016787">
    <property type="term" value="F:hydrolase activity"/>
    <property type="evidence" value="ECO:0007669"/>
    <property type="project" value="UniProtKB-KW"/>
</dbReference>
<dbReference type="InterPro" id="IPR029058">
    <property type="entry name" value="AB_hydrolase_fold"/>
</dbReference>
<proteinExistence type="predicted"/>
<dbReference type="PRINTS" id="PR00412">
    <property type="entry name" value="EPOXHYDRLASE"/>
</dbReference>
<dbReference type="PRINTS" id="PR00111">
    <property type="entry name" value="ABHYDROLASE"/>
</dbReference>